<dbReference type="SUPFAM" id="SSF55785">
    <property type="entry name" value="PYP-like sensor domain (PAS domain)"/>
    <property type="match status" value="1"/>
</dbReference>
<reference evidence="5" key="1">
    <citation type="submission" date="2016-10" db="EMBL/GenBank/DDBJ databases">
        <authorList>
            <person name="Varghese N."/>
            <person name="Submissions S."/>
        </authorList>
    </citation>
    <scope>NUCLEOTIDE SEQUENCE [LARGE SCALE GENOMIC DNA]</scope>
    <source>
        <strain evidence="5">CGMCC 1.10118</strain>
    </source>
</reference>
<feature type="transmembrane region" description="Helical" evidence="2">
    <location>
        <begin position="145"/>
        <end position="167"/>
    </location>
</feature>
<dbReference type="STRING" id="660517.SAMN04487946_101262"/>
<feature type="transmembrane region" description="Helical" evidence="2">
    <location>
        <begin position="39"/>
        <end position="58"/>
    </location>
</feature>
<feature type="region of interest" description="Disordered" evidence="1">
    <location>
        <begin position="539"/>
        <end position="566"/>
    </location>
</feature>
<feature type="transmembrane region" description="Helical" evidence="2">
    <location>
        <begin position="206"/>
        <end position="227"/>
    </location>
</feature>
<dbReference type="Gene3D" id="3.30.450.20">
    <property type="entry name" value="PAS domain"/>
    <property type="match status" value="1"/>
</dbReference>
<feature type="transmembrane region" description="Helical" evidence="2">
    <location>
        <begin position="179"/>
        <end position="200"/>
    </location>
</feature>
<feature type="transmembrane region" description="Helical" evidence="2">
    <location>
        <begin position="6"/>
        <end position="27"/>
    </location>
</feature>
<protein>
    <submittedName>
        <fullName evidence="4">N-terminal 7TM region of histidine kinase</fullName>
    </submittedName>
</protein>
<evidence type="ECO:0000259" key="3">
    <source>
        <dbReference type="Pfam" id="PF16927"/>
    </source>
</evidence>
<keyword evidence="5" id="KW-1185">Reference proteome</keyword>
<dbReference type="RefSeq" id="WP_089764277.1">
    <property type="nucleotide sequence ID" value="NZ_FNPB01000001.1"/>
</dbReference>
<sequence>MPWELTTLSALGFVAAGVHAVLVVVGWRYRDSRCGIEIAALHFVVGLSALSYSVLLGFDSVAAQRQWWQLTFALSSAVPMLWLLLVVQYVSRSQWLTRTRAALLALEPVVVILATLTNGFTHLVWRVPAESVAANGALPVSFGPLYYAHIVVAYTAVVVGMGLIILVGIRMSLLYWKQVAVLAIAPLPPFVSHMAFLLGVSPVPGVNLTVFAFTITGALLVAGLYHYDLLERMPVARRRAFEAMGDGLIVLDSDRVVVDADETASRVLDPPPEAGTPVSELFPEQGFEQLHETTVTDANNLAYDVRVSDLTDTRGDEVGYALALRDVTGRHRYEQRLEVANRILRHNLRNDMNVVRGYADVVAGGSADDVEQAAASILDRTDDLLTVSDKARKVSQLNDTHTQSPATHDVSEIVASTVRSARRAYPAVGFTCRGQEHARAELTDATAITTAIEELTDLLVAEAEVAREDLALSISVTSDSPTGTVTVRIESNGPDIPAVDREALDAGSETPLQHAEGLGLWLAYWCVIENGGSLRFDDEEVSSDDDISPASGAGDDGRSLDTPRSLRTVAVIQLPGSATE</sequence>
<keyword evidence="4" id="KW-0808">Transferase</keyword>
<keyword evidence="2" id="KW-1133">Transmembrane helix</keyword>
<gene>
    <name evidence="4" type="ORF">SAMN04487946_101262</name>
</gene>
<organism evidence="4 5">
    <name type="scientific">Halobellus clavatus</name>
    <dbReference type="NCBI Taxonomy" id="660517"/>
    <lineage>
        <taxon>Archaea</taxon>
        <taxon>Methanobacteriati</taxon>
        <taxon>Methanobacteriota</taxon>
        <taxon>Stenosarchaea group</taxon>
        <taxon>Halobacteria</taxon>
        <taxon>Halobacteriales</taxon>
        <taxon>Haloferacaceae</taxon>
        <taxon>Halobellus</taxon>
    </lineage>
</organism>
<evidence type="ECO:0000256" key="1">
    <source>
        <dbReference type="SAM" id="MobiDB-lite"/>
    </source>
</evidence>
<feature type="domain" description="Histidine kinase N-terminal 7TM region" evidence="3">
    <location>
        <begin position="13"/>
        <end position="234"/>
    </location>
</feature>
<dbReference type="AlphaFoldDB" id="A0A1H3CYH6"/>
<feature type="transmembrane region" description="Helical" evidence="2">
    <location>
        <begin position="70"/>
        <end position="90"/>
    </location>
</feature>
<name>A0A1H3CYH6_9EURY</name>
<dbReference type="Pfam" id="PF16927">
    <property type="entry name" value="HisKA_7TM"/>
    <property type="match status" value="1"/>
</dbReference>
<accession>A0A1H3CYH6</accession>
<dbReference type="InterPro" id="IPR031621">
    <property type="entry name" value="HisKA_7TM"/>
</dbReference>
<feature type="transmembrane region" description="Helical" evidence="2">
    <location>
        <begin position="102"/>
        <end position="125"/>
    </location>
</feature>
<keyword evidence="4" id="KW-0418">Kinase</keyword>
<dbReference type="EMBL" id="FNPB01000001">
    <property type="protein sequence ID" value="SDX59090.1"/>
    <property type="molecule type" value="Genomic_DNA"/>
</dbReference>
<dbReference type="InterPro" id="IPR035965">
    <property type="entry name" value="PAS-like_dom_sf"/>
</dbReference>
<dbReference type="Proteomes" id="UP000199170">
    <property type="component" value="Unassembled WGS sequence"/>
</dbReference>
<proteinExistence type="predicted"/>
<keyword evidence="2" id="KW-0472">Membrane</keyword>
<dbReference type="InterPro" id="IPR036890">
    <property type="entry name" value="HATPase_C_sf"/>
</dbReference>
<dbReference type="OrthoDB" id="327291at2157"/>
<dbReference type="Gene3D" id="3.30.565.10">
    <property type="entry name" value="Histidine kinase-like ATPase, C-terminal domain"/>
    <property type="match status" value="1"/>
</dbReference>
<evidence type="ECO:0000313" key="5">
    <source>
        <dbReference type="Proteomes" id="UP000199170"/>
    </source>
</evidence>
<keyword evidence="2" id="KW-0812">Transmembrane</keyword>
<evidence type="ECO:0000313" key="4">
    <source>
        <dbReference type="EMBL" id="SDX59090.1"/>
    </source>
</evidence>
<evidence type="ECO:0000256" key="2">
    <source>
        <dbReference type="SAM" id="Phobius"/>
    </source>
</evidence>
<dbReference type="GO" id="GO:0016301">
    <property type="term" value="F:kinase activity"/>
    <property type="evidence" value="ECO:0007669"/>
    <property type="project" value="UniProtKB-KW"/>
</dbReference>